<dbReference type="OrthoDB" id="913743at2759"/>
<accession>A0A5A7RK05</accession>
<feature type="region of interest" description="Disordered" evidence="1">
    <location>
        <begin position="442"/>
        <end position="482"/>
    </location>
</feature>
<dbReference type="AlphaFoldDB" id="A0A5A7RK05"/>
<dbReference type="PANTHER" id="PTHR48449:SF1">
    <property type="entry name" value="DUF1985 DOMAIN-CONTAINING PROTEIN"/>
    <property type="match status" value="1"/>
</dbReference>
<evidence type="ECO:0000313" key="3">
    <source>
        <dbReference type="EMBL" id="GER57510.1"/>
    </source>
</evidence>
<sequence length="549" mass="62600">MTSPTEDNNWKWRWNSSCYWIGKVNCHTKPEVIHHIKETLSSNRLGEFERSCFGHFLKFHDNAYNSGKLLLALFGREVEIDNPRERQRYYRIGGRNHKFGKEEFCAITGLRFGNSDFDPDTNKSLPPANGVYRRYFDGKTVIGKDLLFKFVQQEFEEDEALKVAFILVVFFFILSPDSRMSVPLWLWTLVEDTSKFEEFPWGSYAFQRLHHYLENGIKPPAGGGNVQFNICGYIMALQIWACELFPEILKDSGMLRMSDNLPRGARWACAKVPFKGANKLDNTEIPYSPILLTAEERNASYMAGIDRDLSSNIQYIHRDQWVSNCQPLSAKKHGRGLKTMRLSKKARSANNLDISEEDEDIPPAKRRAHVVPERPHSVAFERATGSCTGVDEAKIEDVVSKKIEEAFARMFPRFVDAAVTEVIKRLDDYLIVRSTARPGSEDLETVKDDLGMDDLGKGEAWRQERDDSNKKSDFVVEPGDHGVSREDVTGRGSVGFVVTAGWRSELGDCGSSSEVDARNRRWKVSHREKIGVKVRVKSEIDFALVAYLN</sequence>
<dbReference type="InterPro" id="IPR015410">
    <property type="entry name" value="DUF1985"/>
</dbReference>
<evidence type="ECO:0000313" key="4">
    <source>
        <dbReference type="Proteomes" id="UP000325081"/>
    </source>
</evidence>
<reference evidence="4" key="1">
    <citation type="journal article" date="2019" name="Curr. Biol.">
        <title>Genome Sequence of Striga asiatica Provides Insight into the Evolution of Plant Parasitism.</title>
        <authorList>
            <person name="Yoshida S."/>
            <person name="Kim S."/>
            <person name="Wafula E.K."/>
            <person name="Tanskanen J."/>
            <person name="Kim Y.M."/>
            <person name="Honaas L."/>
            <person name="Yang Z."/>
            <person name="Spallek T."/>
            <person name="Conn C.E."/>
            <person name="Ichihashi Y."/>
            <person name="Cheong K."/>
            <person name="Cui S."/>
            <person name="Der J.P."/>
            <person name="Gundlach H."/>
            <person name="Jiao Y."/>
            <person name="Hori C."/>
            <person name="Ishida J.K."/>
            <person name="Kasahara H."/>
            <person name="Kiba T."/>
            <person name="Kim M.S."/>
            <person name="Koo N."/>
            <person name="Laohavisit A."/>
            <person name="Lee Y.H."/>
            <person name="Lumba S."/>
            <person name="McCourt P."/>
            <person name="Mortimer J.C."/>
            <person name="Mutuku J.M."/>
            <person name="Nomura T."/>
            <person name="Sasaki-Sekimoto Y."/>
            <person name="Seto Y."/>
            <person name="Wang Y."/>
            <person name="Wakatake T."/>
            <person name="Sakakibara H."/>
            <person name="Demura T."/>
            <person name="Yamaguchi S."/>
            <person name="Yoneyama K."/>
            <person name="Manabe R.I."/>
            <person name="Nelson D.C."/>
            <person name="Schulman A.H."/>
            <person name="Timko M.P."/>
            <person name="dePamphilis C.W."/>
            <person name="Choi D."/>
            <person name="Shirasu K."/>
        </authorList>
    </citation>
    <scope>NUCLEOTIDE SEQUENCE [LARGE SCALE GENOMIC DNA]</scope>
    <source>
        <strain evidence="4">cv. UVA1</strain>
    </source>
</reference>
<protein>
    <recommendedName>
        <fullName evidence="2">DUF1985 domain-containing protein</fullName>
    </recommendedName>
</protein>
<feature type="compositionally biased region" description="Basic and acidic residues" evidence="1">
    <location>
        <begin position="444"/>
        <end position="482"/>
    </location>
</feature>
<proteinExistence type="predicted"/>
<name>A0A5A7RK05_STRAF</name>
<dbReference type="Proteomes" id="UP000325081">
    <property type="component" value="Unassembled WGS sequence"/>
</dbReference>
<dbReference type="Pfam" id="PF09331">
    <property type="entry name" value="DUF1985"/>
    <property type="match status" value="1"/>
</dbReference>
<feature type="domain" description="DUF1985" evidence="2">
    <location>
        <begin position="84"/>
        <end position="209"/>
    </location>
</feature>
<keyword evidence="4" id="KW-1185">Reference proteome</keyword>
<gene>
    <name evidence="3" type="ORF">STAS_35328</name>
</gene>
<comment type="caution">
    <text evidence="3">The sequence shown here is derived from an EMBL/GenBank/DDBJ whole genome shotgun (WGS) entry which is preliminary data.</text>
</comment>
<evidence type="ECO:0000256" key="1">
    <source>
        <dbReference type="SAM" id="MobiDB-lite"/>
    </source>
</evidence>
<evidence type="ECO:0000259" key="2">
    <source>
        <dbReference type="Pfam" id="PF09331"/>
    </source>
</evidence>
<dbReference type="PANTHER" id="PTHR48449">
    <property type="entry name" value="DUF1985 DOMAIN-CONTAINING PROTEIN"/>
    <property type="match status" value="1"/>
</dbReference>
<organism evidence="3 4">
    <name type="scientific">Striga asiatica</name>
    <name type="common">Asiatic witchweed</name>
    <name type="synonym">Buchnera asiatica</name>
    <dbReference type="NCBI Taxonomy" id="4170"/>
    <lineage>
        <taxon>Eukaryota</taxon>
        <taxon>Viridiplantae</taxon>
        <taxon>Streptophyta</taxon>
        <taxon>Embryophyta</taxon>
        <taxon>Tracheophyta</taxon>
        <taxon>Spermatophyta</taxon>
        <taxon>Magnoliopsida</taxon>
        <taxon>eudicotyledons</taxon>
        <taxon>Gunneridae</taxon>
        <taxon>Pentapetalae</taxon>
        <taxon>asterids</taxon>
        <taxon>lamiids</taxon>
        <taxon>Lamiales</taxon>
        <taxon>Orobanchaceae</taxon>
        <taxon>Buchnereae</taxon>
        <taxon>Striga</taxon>
    </lineage>
</organism>
<dbReference type="EMBL" id="BKCP01013337">
    <property type="protein sequence ID" value="GER57510.1"/>
    <property type="molecule type" value="Genomic_DNA"/>
</dbReference>